<keyword evidence="6" id="KW-1133">Transmembrane helix</keyword>
<dbReference type="Gene3D" id="2.60.34.10">
    <property type="entry name" value="Substrate Binding Domain Of DNAk, Chain A, domain 1"/>
    <property type="match status" value="1"/>
</dbReference>
<evidence type="ECO:0000256" key="2">
    <source>
        <dbReference type="ARBA" id="ARBA00022741"/>
    </source>
</evidence>
<keyword evidence="2 4" id="KW-0547">Nucleotide-binding</keyword>
<feature type="transmembrane region" description="Helical" evidence="6">
    <location>
        <begin position="62"/>
        <end position="79"/>
    </location>
</feature>
<evidence type="ECO:0000313" key="8">
    <source>
        <dbReference type="Proteomes" id="UP000005933"/>
    </source>
</evidence>
<evidence type="ECO:0000256" key="5">
    <source>
        <dbReference type="SAM" id="MobiDB-lite"/>
    </source>
</evidence>
<dbReference type="SUPFAM" id="SSF100920">
    <property type="entry name" value="Heat shock protein 70kD (HSP70), peptide-binding domain"/>
    <property type="match status" value="1"/>
</dbReference>
<dbReference type="PANTHER" id="PTHR19375">
    <property type="entry name" value="HEAT SHOCK PROTEIN 70KDA"/>
    <property type="match status" value="1"/>
</dbReference>
<evidence type="ECO:0000256" key="6">
    <source>
        <dbReference type="SAM" id="Phobius"/>
    </source>
</evidence>
<dbReference type="InterPro" id="IPR042030">
    <property type="entry name" value="HscC_NBD"/>
</dbReference>
<accession>A0AB33V7Q6</accession>
<comment type="similarity">
    <text evidence="1 4">Belongs to the heat shock protein 70 family.</text>
</comment>
<organism evidence="7 8">
    <name type="scientific">Ralstonia solanacearum (strain UW551)</name>
    <dbReference type="NCBI Taxonomy" id="342110"/>
    <lineage>
        <taxon>Bacteria</taxon>
        <taxon>Pseudomonadati</taxon>
        <taxon>Pseudomonadota</taxon>
        <taxon>Betaproteobacteria</taxon>
        <taxon>Burkholderiales</taxon>
        <taxon>Burkholderiaceae</taxon>
        <taxon>Ralstonia</taxon>
        <taxon>Ralstonia solanacearum species complex</taxon>
    </lineage>
</organism>
<dbReference type="InterPro" id="IPR043129">
    <property type="entry name" value="ATPase_NBD"/>
</dbReference>
<dbReference type="FunFam" id="3.30.420.40:FF:000144">
    <property type="entry name" value="Molecular chaperone HscC"/>
    <property type="match status" value="1"/>
</dbReference>
<dbReference type="GO" id="GO:0005524">
    <property type="term" value="F:ATP binding"/>
    <property type="evidence" value="ECO:0007669"/>
    <property type="project" value="UniProtKB-KW"/>
</dbReference>
<dbReference type="Pfam" id="PF00012">
    <property type="entry name" value="HSP70"/>
    <property type="match status" value="2"/>
</dbReference>
<protein>
    <submittedName>
        <fullName evidence="7">HscC</fullName>
    </submittedName>
</protein>
<dbReference type="Gene3D" id="3.30.420.40">
    <property type="match status" value="2"/>
</dbReference>
<evidence type="ECO:0000256" key="3">
    <source>
        <dbReference type="ARBA" id="ARBA00022840"/>
    </source>
</evidence>
<dbReference type="SUPFAM" id="SSF53067">
    <property type="entry name" value="Actin-like ATPase domain"/>
    <property type="match status" value="2"/>
</dbReference>
<dbReference type="InterPro" id="IPR018181">
    <property type="entry name" value="Heat_shock_70_CS"/>
</dbReference>
<dbReference type="PROSITE" id="PS00329">
    <property type="entry name" value="HSP70_2"/>
    <property type="match status" value="1"/>
</dbReference>
<keyword evidence="6" id="KW-0472">Membrane</keyword>
<evidence type="ECO:0000256" key="1">
    <source>
        <dbReference type="ARBA" id="ARBA00007381"/>
    </source>
</evidence>
<dbReference type="Gene3D" id="3.90.640.10">
    <property type="entry name" value="Actin, Chain A, domain 4"/>
    <property type="match status" value="1"/>
</dbReference>
<keyword evidence="6" id="KW-0812">Transmembrane</keyword>
<keyword evidence="3 4" id="KW-0067">ATP-binding</keyword>
<feature type="region of interest" description="Disordered" evidence="5">
    <location>
        <begin position="1"/>
        <end position="33"/>
    </location>
</feature>
<dbReference type="InterPro" id="IPR029047">
    <property type="entry name" value="HSP70_peptide-bd_sf"/>
</dbReference>
<dbReference type="PROSITE" id="PS01036">
    <property type="entry name" value="HSP70_3"/>
    <property type="match status" value="1"/>
</dbReference>
<sequence>MRGRAGRRNMDGAGRRARAQSGSPNDSQAPRCPWQFGDDPHFVACPPPPAFGKLRGMPGRRVRLLLFPFLHLNIVIVGIDLGTTNSLIAVWQDGAARIVPNALGHALTPSCVGFLDDGSLVVGEAARERLQTHPHLSAALFKRYMGTDRKIRLGAQTFRPEELSSFVLRALKADAEALLGEPVTEAIVTVPAYFSDAQRKATRVAGELAGLKVERLLNEPTAAALAYGLQTREESRFLVFDLGGGTFDVSILELFEGVMEVRASAGDNFLGGEDFATLLMQSFLQKTPLGERVGTSIERLPAAVAERLRAAAERAKRTLTEATAATLRVDHEGETHTWEVTADAFVSLAEPLLERLRAPVERALRDARIRPAELDSIVLAGGATRMPMVRRLVSRMFGRFPVVDLNPDEVVALGAAVQAGLKMRDAALDEVVMTDVSPYSMGVEIVQHLSAQRFSEGHFMPIIERNSVVPVSRVERLHTVSDNQAAINLRVFQGESPRVADNVFLGELRIPVQPRPAGQVQLDVRFTYDVNGILEAEGTLVETGETHVLVIEENPGVMTSDEVRERLSALAAIKIHPRDQTENRAVMARAERVFEQLLGPQRGAVGNAIAVFQGALDGQETERIREVRTAVKRLLDQVESGAMFD</sequence>
<evidence type="ECO:0000256" key="4">
    <source>
        <dbReference type="RuleBase" id="RU003322"/>
    </source>
</evidence>
<proteinExistence type="inferred from homology"/>
<dbReference type="InterPro" id="IPR013126">
    <property type="entry name" value="Hsp_70_fam"/>
</dbReference>
<reference evidence="7 8" key="1">
    <citation type="journal article" date="2006" name="Mol. Plant Microbe Interact.">
        <title>Identification of open reading frames unique to a select agent: Ralstonia solanacearum race 3 biovar 2.</title>
        <authorList>
            <person name="Gabriel D.W."/>
            <person name="Allen C."/>
            <person name="Schell M."/>
            <person name="Denny T.P."/>
            <person name="Greenberg J.T."/>
            <person name="Duan Y.P."/>
            <person name="Flores-Cruz Z."/>
            <person name="Huang Q."/>
            <person name="Clifford J.M."/>
            <person name="Presting G."/>
            <person name="Gonzalez E.T."/>
            <person name="Reddy J."/>
            <person name="Elphinstone J."/>
            <person name="Swanson J."/>
            <person name="Yao J."/>
            <person name="Mulholland V."/>
            <person name="Liu L."/>
            <person name="Farmerie W."/>
            <person name="Patnaikuni M."/>
            <person name="Balogh B."/>
            <person name="Norman D."/>
            <person name="Alvarez A."/>
            <person name="Castillo J.A."/>
            <person name="Jones J."/>
            <person name="Saddler G."/>
            <person name="Walunas T."/>
            <person name="Zhukov A."/>
            <person name="Mikhailova N."/>
        </authorList>
    </citation>
    <scope>NUCLEOTIDE SEQUENCE [LARGE SCALE GENOMIC DNA]</scope>
    <source>
        <strain evidence="7 8">UW551</strain>
    </source>
</reference>
<dbReference type="EMBL" id="AAKL01000079">
    <property type="protein sequence ID" value="EAP70852.1"/>
    <property type="molecule type" value="Genomic_DNA"/>
</dbReference>
<evidence type="ECO:0000313" key="7">
    <source>
        <dbReference type="EMBL" id="EAP70852.1"/>
    </source>
</evidence>
<gene>
    <name evidence="7" type="primary">hscC</name>
    <name evidence="7" type="ORF">RRSL_00566</name>
</gene>
<dbReference type="PROSITE" id="PS00297">
    <property type="entry name" value="HSP70_1"/>
    <property type="match status" value="1"/>
</dbReference>
<dbReference type="PRINTS" id="PR00301">
    <property type="entry name" value="HEATSHOCK70"/>
</dbReference>
<dbReference type="GO" id="GO:0140662">
    <property type="term" value="F:ATP-dependent protein folding chaperone"/>
    <property type="evidence" value="ECO:0007669"/>
    <property type="project" value="InterPro"/>
</dbReference>
<comment type="caution">
    <text evidence="7">The sequence shown here is derived from an EMBL/GenBank/DDBJ whole genome shotgun (WGS) entry which is preliminary data.</text>
</comment>
<dbReference type="AlphaFoldDB" id="A0AB33V7Q6"/>
<name>A0AB33V7Q6_RALSU</name>
<dbReference type="Proteomes" id="UP000005933">
    <property type="component" value="Unassembled WGS sequence"/>
</dbReference>
<dbReference type="CDD" id="cd10235">
    <property type="entry name" value="ASKHA_NBD_HSP70_HscC"/>
    <property type="match status" value="1"/>
</dbReference>